<keyword evidence="2" id="KW-1185">Reference proteome</keyword>
<proteinExistence type="predicted"/>
<reference evidence="1 2" key="1">
    <citation type="submission" date="2018-08" db="EMBL/GenBank/DDBJ databases">
        <title>Genome and evolution of the arbuscular mycorrhizal fungus Diversispora epigaea (formerly Glomus versiforme) and its bacterial endosymbionts.</title>
        <authorList>
            <person name="Sun X."/>
            <person name="Fei Z."/>
            <person name="Harrison M."/>
        </authorList>
    </citation>
    <scope>NUCLEOTIDE SEQUENCE [LARGE SCALE GENOMIC DNA]</scope>
    <source>
        <strain evidence="1 2">IT104</strain>
    </source>
</reference>
<evidence type="ECO:0000313" key="2">
    <source>
        <dbReference type="Proteomes" id="UP000266861"/>
    </source>
</evidence>
<dbReference type="EMBL" id="PQFF01000488">
    <property type="protein sequence ID" value="RHZ47480.1"/>
    <property type="molecule type" value="Genomic_DNA"/>
</dbReference>
<evidence type="ECO:0000313" key="1">
    <source>
        <dbReference type="EMBL" id="RHZ47480.1"/>
    </source>
</evidence>
<protein>
    <submittedName>
        <fullName evidence="1">Uncharacterized protein</fullName>
    </submittedName>
</protein>
<dbReference type="AlphaFoldDB" id="A0A397GHH8"/>
<organism evidence="1 2">
    <name type="scientific">Diversispora epigaea</name>
    <dbReference type="NCBI Taxonomy" id="1348612"/>
    <lineage>
        <taxon>Eukaryota</taxon>
        <taxon>Fungi</taxon>
        <taxon>Fungi incertae sedis</taxon>
        <taxon>Mucoromycota</taxon>
        <taxon>Glomeromycotina</taxon>
        <taxon>Glomeromycetes</taxon>
        <taxon>Diversisporales</taxon>
        <taxon>Diversisporaceae</taxon>
        <taxon>Diversispora</taxon>
    </lineage>
</organism>
<dbReference type="OrthoDB" id="6149706at2759"/>
<gene>
    <name evidence="1" type="ORF">Glove_579g38</name>
</gene>
<comment type="caution">
    <text evidence="1">The sequence shown here is derived from an EMBL/GenBank/DDBJ whole genome shotgun (WGS) entry which is preliminary data.</text>
</comment>
<dbReference type="Proteomes" id="UP000266861">
    <property type="component" value="Unassembled WGS sequence"/>
</dbReference>
<name>A0A397GHH8_9GLOM</name>
<sequence>MRRENLTKEDIIQFSQDACKWVKEFARPTKKTKTGKIEQEGLYQRTDVTPYMHVFAFHIPLFMQELLQQNLCLQWFTTSGIEKKNHEHVRLFFGGTTMGGGTEQTAAYQINSFENRQIYFRINKTPTSYSEKVLTAFDKINE</sequence>
<accession>A0A397GHH8</accession>